<dbReference type="SMART" id="SM00356">
    <property type="entry name" value="ZnF_C3H1"/>
    <property type="match status" value="1"/>
</dbReference>
<keyword evidence="2 4" id="KW-0863">Zinc-finger</keyword>
<evidence type="ECO:0000256" key="2">
    <source>
        <dbReference type="ARBA" id="ARBA00022771"/>
    </source>
</evidence>
<feature type="zinc finger region" description="C3H1-type" evidence="4">
    <location>
        <begin position="76"/>
        <end position="103"/>
    </location>
</feature>
<evidence type="ECO:0000256" key="5">
    <source>
        <dbReference type="SAM" id="MobiDB-lite"/>
    </source>
</evidence>
<dbReference type="Pfam" id="PF18044">
    <property type="entry name" value="zf-CCCH_4"/>
    <property type="match status" value="1"/>
</dbReference>
<feature type="compositionally biased region" description="Low complexity" evidence="5">
    <location>
        <begin position="37"/>
        <end position="59"/>
    </location>
</feature>
<organism evidence="7 8">
    <name type="scientific">Perkinsus olseni</name>
    <name type="common">Perkinsus atlanticus</name>
    <dbReference type="NCBI Taxonomy" id="32597"/>
    <lineage>
        <taxon>Eukaryota</taxon>
        <taxon>Sar</taxon>
        <taxon>Alveolata</taxon>
        <taxon>Perkinsozoa</taxon>
        <taxon>Perkinsea</taxon>
        <taxon>Perkinsida</taxon>
        <taxon>Perkinsidae</taxon>
        <taxon>Perkinsus</taxon>
    </lineage>
</organism>
<dbReference type="PROSITE" id="PS50103">
    <property type="entry name" value="ZF_C3H1"/>
    <property type="match status" value="1"/>
</dbReference>
<accession>A0A7J6TMG1</accession>
<evidence type="ECO:0000313" key="8">
    <source>
        <dbReference type="Proteomes" id="UP000574390"/>
    </source>
</evidence>
<feature type="region of interest" description="Disordered" evidence="5">
    <location>
        <begin position="1"/>
        <end position="69"/>
    </location>
</feature>
<dbReference type="Proteomes" id="UP000574390">
    <property type="component" value="Unassembled WGS sequence"/>
</dbReference>
<sequence length="111" mass="12861">MWLFRRRLNQQGEGKPSKFPFRSPSEPFLLPPPEPSLRPGLLDPPDLPLDSLPSPVPSSTDRLSTHQGSKWVRRRLFKTKVCRYFIKGRCKFGDACTYAHWSDELQPRPDL</sequence>
<evidence type="ECO:0000256" key="3">
    <source>
        <dbReference type="ARBA" id="ARBA00022833"/>
    </source>
</evidence>
<dbReference type="EMBL" id="JABANM010006207">
    <property type="protein sequence ID" value="KAF4746305.1"/>
    <property type="molecule type" value="Genomic_DNA"/>
</dbReference>
<evidence type="ECO:0000259" key="6">
    <source>
        <dbReference type="PROSITE" id="PS50103"/>
    </source>
</evidence>
<evidence type="ECO:0000256" key="4">
    <source>
        <dbReference type="PROSITE-ProRule" id="PRU00723"/>
    </source>
</evidence>
<dbReference type="GO" id="GO:0008270">
    <property type="term" value="F:zinc ion binding"/>
    <property type="evidence" value="ECO:0007669"/>
    <property type="project" value="UniProtKB-KW"/>
</dbReference>
<evidence type="ECO:0000256" key="1">
    <source>
        <dbReference type="ARBA" id="ARBA00022723"/>
    </source>
</evidence>
<comment type="caution">
    <text evidence="7">The sequence shown here is derived from an EMBL/GenBank/DDBJ whole genome shotgun (WGS) entry which is preliminary data.</text>
</comment>
<evidence type="ECO:0000313" key="7">
    <source>
        <dbReference type="EMBL" id="KAF4746305.1"/>
    </source>
</evidence>
<feature type="compositionally biased region" description="Low complexity" evidence="5">
    <location>
        <begin position="19"/>
        <end position="28"/>
    </location>
</feature>
<gene>
    <name evidence="7" type="ORF">FOZ62_019594</name>
</gene>
<protein>
    <recommendedName>
        <fullName evidence="6">C3H1-type domain-containing protein</fullName>
    </recommendedName>
</protein>
<dbReference type="SUPFAM" id="SSF90229">
    <property type="entry name" value="CCCH zinc finger"/>
    <property type="match status" value="1"/>
</dbReference>
<keyword evidence="3 4" id="KW-0862">Zinc</keyword>
<dbReference type="InterPro" id="IPR000571">
    <property type="entry name" value="Znf_CCCH"/>
</dbReference>
<proteinExistence type="predicted"/>
<dbReference type="InterPro" id="IPR036855">
    <property type="entry name" value="Znf_CCCH_sf"/>
</dbReference>
<keyword evidence="1 4" id="KW-0479">Metal-binding</keyword>
<dbReference type="AlphaFoldDB" id="A0A7J6TMG1"/>
<dbReference type="Gene3D" id="4.10.1000.10">
    <property type="entry name" value="Zinc finger, CCCH-type"/>
    <property type="match status" value="1"/>
</dbReference>
<dbReference type="InterPro" id="IPR041367">
    <property type="entry name" value="Znf-CCCH_4"/>
</dbReference>
<reference evidence="7 8" key="1">
    <citation type="submission" date="2020-04" db="EMBL/GenBank/DDBJ databases">
        <title>Perkinsus olseni comparative genomics.</title>
        <authorList>
            <person name="Bogema D.R."/>
        </authorList>
    </citation>
    <scope>NUCLEOTIDE SEQUENCE [LARGE SCALE GENOMIC DNA]</scope>
    <source>
        <strain evidence="7">ATCC PRA-205</strain>
    </source>
</reference>
<name>A0A7J6TMG1_PEROL</name>
<feature type="domain" description="C3H1-type" evidence="6">
    <location>
        <begin position="76"/>
        <end position="103"/>
    </location>
</feature>